<dbReference type="Pfam" id="PF13490">
    <property type="entry name" value="zf-HC2"/>
    <property type="match status" value="1"/>
</dbReference>
<name>A0A9D2EMU5_9FIRM</name>
<evidence type="ECO:0000259" key="4">
    <source>
        <dbReference type="Pfam" id="PF13490"/>
    </source>
</evidence>
<feature type="transmembrane region" description="Helical" evidence="3">
    <location>
        <begin position="90"/>
        <end position="111"/>
    </location>
</feature>
<evidence type="ECO:0000256" key="2">
    <source>
        <dbReference type="ARBA" id="ARBA00024438"/>
    </source>
</evidence>
<evidence type="ECO:0000313" key="6">
    <source>
        <dbReference type="Proteomes" id="UP000824049"/>
    </source>
</evidence>
<dbReference type="Gene3D" id="1.10.10.1320">
    <property type="entry name" value="Anti-sigma factor, zinc-finger domain"/>
    <property type="match status" value="1"/>
</dbReference>
<evidence type="ECO:0000256" key="3">
    <source>
        <dbReference type="SAM" id="Phobius"/>
    </source>
</evidence>
<dbReference type="EMBL" id="DXBR01000086">
    <property type="protein sequence ID" value="HIZ40127.1"/>
    <property type="molecule type" value="Genomic_DNA"/>
</dbReference>
<comment type="caution">
    <text evidence="5">The sequence shown here is derived from an EMBL/GenBank/DDBJ whole genome shotgun (WGS) entry which is preliminary data.</text>
</comment>
<protein>
    <recommendedName>
        <fullName evidence="2">Anti-sigma-W factor RsiW</fullName>
    </recommendedName>
</protein>
<evidence type="ECO:0000256" key="1">
    <source>
        <dbReference type="ARBA" id="ARBA00024353"/>
    </source>
</evidence>
<comment type="similarity">
    <text evidence="1">Belongs to the zinc-associated anti-sigma factor (ZAS) superfamily. Anti-sigma-W factor family.</text>
</comment>
<reference evidence="5" key="2">
    <citation type="submission" date="2021-04" db="EMBL/GenBank/DDBJ databases">
        <authorList>
            <person name="Gilroy R."/>
        </authorList>
    </citation>
    <scope>NUCLEOTIDE SEQUENCE</scope>
    <source>
        <strain evidence="5">CHK179-28034</strain>
    </source>
</reference>
<dbReference type="AlphaFoldDB" id="A0A9D2EMU5"/>
<proteinExistence type="inferred from homology"/>
<evidence type="ECO:0000313" key="5">
    <source>
        <dbReference type="EMBL" id="HIZ40127.1"/>
    </source>
</evidence>
<reference evidence="5" key="1">
    <citation type="journal article" date="2021" name="PeerJ">
        <title>Extensive microbial diversity within the chicken gut microbiome revealed by metagenomics and culture.</title>
        <authorList>
            <person name="Gilroy R."/>
            <person name="Ravi A."/>
            <person name="Getino M."/>
            <person name="Pursley I."/>
            <person name="Horton D.L."/>
            <person name="Alikhan N.F."/>
            <person name="Baker D."/>
            <person name="Gharbi K."/>
            <person name="Hall N."/>
            <person name="Watson M."/>
            <person name="Adriaenssens E.M."/>
            <person name="Foster-Nyarko E."/>
            <person name="Jarju S."/>
            <person name="Secka A."/>
            <person name="Antonio M."/>
            <person name="Oren A."/>
            <person name="Chaudhuri R.R."/>
            <person name="La Ragione R."/>
            <person name="Hildebrand F."/>
            <person name="Pallen M.J."/>
        </authorList>
    </citation>
    <scope>NUCLEOTIDE SEQUENCE</scope>
    <source>
        <strain evidence="5">CHK179-28034</strain>
    </source>
</reference>
<sequence length="112" mass="13267">MNCQEAQSKILNYINHNLDHEETKEFIEHIRTCPDCQDELEINYIVMIGMQQLDDGEILSVDFRKKLKEDIDKRYDEAVREEERSHSFRVIVIAFIVSLALWLLGRILAFII</sequence>
<gene>
    <name evidence="5" type="ORF">H9968_09440</name>
</gene>
<dbReference type="InterPro" id="IPR041916">
    <property type="entry name" value="Anti_sigma_zinc_sf"/>
</dbReference>
<dbReference type="InterPro" id="IPR027383">
    <property type="entry name" value="Znf_put"/>
</dbReference>
<dbReference type="Proteomes" id="UP000824049">
    <property type="component" value="Unassembled WGS sequence"/>
</dbReference>
<keyword evidence="3" id="KW-1133">Transmembrane helix</keyword>
<keyword evidence="3" id="KW-0472">Membrane</keyword>
<accession>A0A9D2EMU5</accession>
<feature type="domain" description="Putative zinc-finger" evidence="4">
    <location>
        <begin position="3"/>
        <end position="37"/>
    </location>
</feature>
<keyword evidence="3" id="KW-0812">Transmembrane</keyword>
<organism evidence="5 6">
    <name type="scientific">Candidatus Anaerobutyricum stercoris</name>
    <dbReference type="NCBI Taxonomy" id="2838457"/>
    <lineage>
        <taxon>Bacteria</taxon>
        <taxon>Bacillati</taxon>
        <taxon>Bacillota</taxon>
        <taxon>Clostridia</taxon>
        <taxon>Lachnospirales</taxon>
        <taxon>Lachnospiraceae</taxon>
        <taxon>Anaerobutyricum</taxon>
    </lineage>
</organism>